<organism evidence="1 2">
    <name type="scientific">Burkholderia paludis</name>
    <dbReference type="NCBI Taxonomy" id="1506587"/>
    <lineage>
        <taxon>Bacteria</taxon>
        <taxon>Pseudomonadati</taxon>
        <taxon>Pseudomonadota</taxon>
        <taxon>Betaproteobacteria</taxon>
        <taxon>Burkholderiales</taxon>
        <taxon>Burkholderiaceae</taxon>
        <taxon>Burkholderia</taxon>
        <taxon>Burkholderia cepacia complex</taxon>
    </lineage>
</organism>
<keyword evidence="2" id="KW-1185">Reference proteome</keyword>
<dbReference type="EMBL" id="CABVQD010000022">
    <property type="protein sequence ID" value="VWC09618.1"/>
    <property type="molecule type" value="Genomic_DNA"/>
</dbReference>
<proteinExistence type="predicted"/>
<evidence type="ECO:0000313" key="2">
    <source>
        <dbReference type="Proteomes" id="UP000494330"/>
    </source>
</evidence>
<gene>
    <name evidence="1" type="ORF">BPA30113_05156</name>
</gene>
<name>A0A6J5EI04_9BURK</name>
<accession>A0A6J5EI04</accession>
<protein>
    <submittedName>
        <fullName evidence="1">Uncharacterized protein</fullName>
    </submittedName>
</protein>
<dbReference type="Proteomes" id="UP000494330">
    <property type="component" value="Unassembled WGS sequence"/>
</dbReference>
<evidence type="ECO:0000313" key="1">
    <source>
        <dbReference type="EMBL" id="VWC09618.1"/>
    </source>
</evidence>
<sequence>MATMAWHYTVMMHFESIIMSEIIQPKALDVAPDAKPVAWFSRNPYWEKSANRRAIDPKNGDRIALTMWETRQAGGGLVRFGIDATKLLQDQVLWRRARIEDDARESLVAEGVRHGADPSEWCGSVKPVPVERLVIESLDDSYRWQTFKW</sequence>
<reference evidence="1 2" key="1">
    <citation type="submission" date="2019-09" db="EMBL/GenBank/DDBJ databases">
        <authorList>
            <person name="Depoorter E."/>
        </authorList>
    </citation>
    <scope>NUCLEOTIDE SEQUENCE [LARGE SCALE GENOMIC DNA]</scope>
    <source>
        <strain evidence="1">LMG 30113</strain>
    </source>
</reference>
<dbReference type="AlphaFoldDB" id="A0A6J5EI04"/>